<dbReference type="Proteomes" id="UP001189624">
    <property type="component" value="Chromosome 6"/>
</dbReference>
<gene>
    <name evidence="1" type="ORF">AYBTSS11_LOCUS19357</name>
</gene>
<sequence length="179" mass="20560">MEDNSVNTRPEQRVIDHKQGHTIEAPQAMSDSAVLLPNRNRPGPTQWNYIVYCDNKATISMANDSLQYELNKLVEVEPHLSNITWTKKRLMRNSLKPGTKRIVLMSNRGRNVTRRAYLSIPSASSIQMIPKSSPPLNFKVQKKFNSLQRFWKNFTKIHSALAPSRNIKENFIASSNPER</sequence>
<accession>A0AA86SJW4</accession>
<dbReference type="AlphaFoldDB" id="A0AA86SJW4"/>
<dbReference type="Gramene" id="rna-AYBTSS11_LOCUS19357">
    <property type="protein sequence ID" value="CAJ1962644.1"/>
    <property type="gene ID" value="gene-AYBTSS11_LOCUS19357"/>
</dbReference>
<name>A0AA86SJW4_9FABA</name>
<keyword evidence="2" id="KW-1185">Reference proteome</keyword>
<reference evidence="1" key="1">
    <citation type="submission" date="2023-10" db="EMBL/GenBank/DDBJ databases">
        <authorList>
            <person name="Domelevo Entfellner J.-B."/>
        </authorList>
    </citation>
    <scope>NUCLEOTIDE SEQUENCE</scope>
</reference>
<evidence type="ECO:0000313" key="2">
    <source>
        <dbReference type="Proteomes" id="UP001189624"/>
    </source>
</evidence>
<evidence type="ECO:0000313" key="1">
    <source>
        <dbReference type="EMBL" id="CAJ1962644.1"/>
    </source>
</evidence>
<dbReference type="EMBL" id="OY731403">
    <property type="protein sequence ID" value="CAJ1962644.1"/>
    <property type="molecule type" value="Genomic_DNA"/>
</dbReference>
<organism evidence="1 2">
    <name type="scientific">Sphenostylis stenocarpa</name>
    <dbReference type="NCBI Taxonomy" id="92480"/>
    <lineage>
        <taxon>Eukaryota</taxon>
        <taxon>Viridiplantae</taxon>
        <taxon>Streptophyta</taxon>
        <taxon>Embryophyta</taxon>
        <taxon>Tracheophyta</taxon>
        <taxon>Spermatophyta</taxon>
        <taxon>Magnoliopsida</taxon>
        <taxon>eudicotyledons</taxon>
        <taxon>Gunneridae</taxon>
        <taxon>Pentapetalae</taxon>
        <taxon>rosids</taxon>
        <taxon>fabids</taxon>
        <taxon>Fabales</taxon>
        <taxon>Fabaceae</taxon>
        <taxon>Papilionoideae</taxon>
        <taxon>50 kb inversion clade</taxon>
        <taxon>NPAAA clade</taxon>
        <taxon>indigoferoid/millettioid clade</taxon>
        <taxon>Phaseoleae</taxon>
        <taxon>Sphenostylis</taxon>
    </lineage>
</organism>
<protein>
    <submittedName>
        <fullName evidence="1">Uncharacterized protein</fullName>
    </submittedName>
</protein>
<proteinExistence type="predicted"/>